<dbReference type="EMBL" id="LDOT01000006">
    <property type="protein sequence ID" value="KLV07122.1"/>
    <property type="molecule type" value="Genomic_DNA"/>
</dbReference>
<dbReference type="PANTHER" id="PTHR33121:SF56">
    <property type="entry name" value="SIGNALLING PROTEIN WITH EAL AND C2 DOMAINS"/>
    <property type="match status" value="1"/>
</dbReference>
<dbReference type="AlphaFoldDB" id="A0A0J1JXV5"/>
<accession>A0A0J1JXV5</accession>
<dbReference type="CDD" id="cd01948">
    <property type="entry name" value="EAL"/>
    <property type="match status" value="1"/>
</dbReference>
<dbReference type="RefSeq" id="WP_047877972.1">
    <property type="nucleotide sequence ID" value="NZ_LDOT01000006.1"/>
</dbReference>
<dbReference type="InterPro" id="IPR050706">
    <property type="entry name" value="Cyclic-di-GMP_PDE-like"/>
</dbReference>
<dbReference type="SMART" id="SM00052">
    <property type="entry name" value="EAL"/>
    <property type="match status" value="1"/>
</dbReference>
<protein>
    <recommendedName>
        <fullName evidence="1">EAL domain-containing protein</fullName>
    </recommendedName>
</protein>
<dbReference type="GO" id="GO:0071111">
    <property type="term" value="F:cyclic-guanylate-specific phosphodiesterase activity"/>
    <property type="evidence" value="ECO:0007669"/>
    <property type="project" value="InterPro"/>
</dbReference>
<dbReference type="InterPro" id="IPR001633">
    <property type="entry name" value="EAL_dom"/>
</dbReference>
<dbReference type="PROSITE" id="PS50883">
    <property type="entry name" value="EAL"/>
    <property type="match status" value="1"/>
</dbReference>
<dbReference type="PANTHER" id="PTHR33121">
    <property type="entry name" value="CYCLIC DI-GMP PHOSPHODIESTERASE PDEF"/>
    <property type="match status" value="1"/>
</dbReference>
<dbReference type="PATRIC" id="fig|1195763.3.peg.1292"/>
<dbReference type="Proteomes" id="UP000036097">
    <property type="component" value="Unassembled WGS sequence"/>
</dbReference>
<reference evidence="2 3" key="1">
    <citation type="submission" date="2015-05" db="EMBL/GenBank/DDBJ databases">
        <title>Photobacterium galathea sp. nov.</title>
        <authorList>
            <person name="Machado H."/>
            <person name="Gram L."/>
        </authorList>
    </citation>
    <scope>NUCLEOTIDE SEQUENCE [LARGE SCALE GENOMIC DNA]</scope>
    <source>
        <strain evidence="2 3">CGMCC 1.12159</strain>
    </source>
</reference>
<evidence type="ECO:0000259" key="1">
    <source>
        <dbReference type="PROSITE" id="PS50883"/>
    </source>
</evidence>
<keyword evidence="3" id="KW-1185">Reference proteome</keyword>
<dbReference type="SUPFAM" id="SSF141868">
    <property type="entry name" value="EAL domain-like"/>
    <property type="match status" value="1"/>
</dbReference>
<evidence type="ECO:0000313" key="3">
    <source>
        <dbReference type="Proteomes" id="UP000036097"/>
    </source>
</evidence>
<dbReference type="Pfam" id="PF00563">
    <property type="entry name" value="EAL"/>
    <property type="match status" value="1"/>
</dbReference>
<evidence type="ECO:0000313" key="2">
    <source>
        <dbReference type="EMBL" id="KLV07122.1"/>
    </source>
</evidence>
<feature type="domain" description="EAL" evidence="1">
    <location>
        <begin position="257"/>
        <end position="510"/>
    </location>
</feature>
<name>A0A0J1JXV5_9GAMM</name>
<dbReference type="STRING" id="1195763.ABT56_06085"/>
<dbReference type="InterPro" id="IPR035919">
    <property type="entry name" value="EAL_sf"/>
</dbReference>
<proteinExistence type="predicted"/>
<gene>
    <name evidence="2" type="ORF">ABT56_06085</name>
</gene>
<comment type="caution">
    <text evidence="2">The sequence shown here is derived from an EMBL/GenBank/DDBJ whole genome shotgun (WGS) entry which is preliminary data.</text>
</comment>
<dbReference type="Gene3D" id="3.20.20.450">
    <property type="entry name" value="EAL domain"/>
    <property type="match status" value="1"/>
</dbReference>
<sequence length="525" mass="59327">MKSTLWHRWRWPGLVFVIGFSLINQSTNFLNTTLFKADVSSRLDNLYQFYQSRFIHIDNEVQDLSEKLAYSCDDNDISLLRKTVEKSSAIQLIEITNLSNHCSIYGHGVRLIKNYAPIEQEADTNTKINGQLGDTLFSIEPYDNHRLKISYALPRGLVTVITEPFQNVFTDSETCSGCLAMYLTSGEHSLPIYPKDSANTYQFIAAKRFSPIYKIKIFATENGIAKLVGNDIIIIQLLLLSLLLTFCLVLRFRNNEAGNLRDMIQKGLKRNQFTPYYQPIINTQLNKMVGCEVLVRWKLENGDLLSPDHFVPTAEHTGQIFEITESLIRQVFCQLSSNKGRAIGGIVSINAMPTQLENPAFSQWVIDLLHTHQLDAKRLSFEVTERTPFNNMELAKQSLGLLCEHGITIKLDDAGTGYGGFSYLQSLPIGCLKIDKMFIDTIGTEDIKTKILESIILFAQHAGLKIIAEGVENAQQVEYLKNRGVYLIQGYYFAQPMPFNALLEYMKNAEHPQTASPIEPVTSVA</sequence>
<organism evidence="2 3">
    <name type="scientific">Photobacterium aquae</name>
    <dbReference type="NCBI Taxonomy" id="1195763"/>
    <lineage>
        <taxon>Bacteria</taxon>
        <taxon>Pseudomonadati</taxon>
        <taxon>Pseudomonadota</taxon>
        <taxon>Gammaproteobacteria</taxon>
        <taxon>Vibrionales</taxon>
        <taxon>Vibrionaceae</taxon>
        <taxon>Photobacterium</taxon>
    </lineage>
</organism>